<gene>
    <name evidence="1" type="ORF">SORDD16_01381</name>
</gene>
<evidence type="ECO:0000313" key="2">
    <source>
        <dbReference type="Proteomes" id="UP000072653"/>
    </source>
</evidence>
<dbReference type="PATRIC" id="fig|1303.79.peg.1653"/>
<dbReference type="AlphaFoldDB" id="A0A139PBT0"/>
<reference evidence="1 2" key="1">
    <citation type="submission" date="2016-01" db="EMBL/GenBank/DDBJ databases">
        <title>Highly variable Streptococcus oralis are common among viridans streptococci isolated from primates.</title>
        <authorList>
            <person name="Denapaite D."/>
            <person name="Rieger M."/>
            <person name="Koendgen S."/>
            <person name="Brueckner R."/>
            <person name="Ochigava I."/>
            <person name="Kappeler P."/>
            <person name="Maetz-Rensing K."/>
            <person name="Leendertz F."/>
            <person name="Hakenbeck R."/>
        </authorList>
    </citation>
    <scope>NUCLEOTIDE SEQUENCE [LARGE SCALE GENOMIC DNA]</scope>
    <source>
        <strain evidence="1 2">DD16</strain>
    </source>
</reference>
<organism evidence="1 2">
    <name type="scientific">Streptococcus oralis</name>
    <dbReference type="NCBI Taxonomy" id="1303"/>
    <lineage>
        <taxon>Bacteria</taxon>
        <taxon>Bacillati</taxon>
        <taxon>Bacillota</taxon>
        <taxon>Bacilli</taxon>
        <taxon>Lactobacillales</taxon>
        <taxon>Streptococcaceae</taxon>
        <taxon>Streptococcus</taxon>
    </lineage>
</organism>
<dbReference type="EMBL" id="LQOB01000267">
    <property type="protein sequence ID" value="KXT85600.1"/>
    <property type="molecule type" value="Genomic_DNA"/>
</dbReference>
<protein>
    <submittedName>
        <fullName evidence="1">Uncharacterized protein</fullName>
    </submittedName>
</protein>
<comment type="caution">
    <text evidence="1">The sequence shown here is derived from an EMBL/GenBank/DDBJ whole genome shotgun (WGS) entry which is preliminary data.</text>
</comment>
<name>A0A139PBT0_STROR</name>
<accession>A0A139PBT0</accession>
<dbReference type="RefSeq" id="WP_164966501.1">
    <property type="nucleotide sequence ID" value="NZ_KQ969553.1"/>
</dbReference>
<dbReference type="Proteomes" id="UP000072653">
    <property type="component" value="Unassembled WGS sequence"/>
</dbReference>
<evidence type="ECO:0000313" key="1">
    <source>
        <dbReference type="EMBL" id="KXT85600.1"/>
    </source>
</evidence>
<proteinExistence type="predicted"/>
<sequence>MDDLVELLKQGFILYQKNGKIEAEVPPTFGSVALHFQDGRFSYLQRSETKK</sequence>